<dbReference type="InterPro" id="IPR011990">
    <property type="entry name" value="TPR-like_helical_dom_sf"/>
</dbReference>
<dbReference type="Gene3D" id="1.25.40.10">
    <property type="entry name" value="Tetratricopeptide repeat domain"/>
    <property type="match status" value="2"/>
</dbReference>
<evidence type="ECO:0000256" key="2">
    <source>
        <dbReference type="ARBA" id="ARBA00004496"/>
    </source>
</evidence>
<keyword evidence="4" id="KW-0963">Cytoplasm</keyword>
<evidence type="ECO:0000256" key="6">
    <source>
        <dbReference type="ARBA" id="ARBA00022803"/>
    </source>
</evidence>
<evidence type="ECO:0000256" key="5">
    <source>
        <dbReference type="ARBA" id="ARBA00022737"/>
    </source>
</evidence>
<keyword evidence="5" id="KW-0677">Repeat</keyword>
<keyword evidence="7" id="KW-0576">Peroxisome</keyword>
<dbReference type="EMBL" id="UYRT01000253">
    <property type="protein sequence ID" value="VDK27831.1"/>
    <property type="molecule type" value="Genomic_DNA"/>
</dbReference>
<evidence type="ECO:0000313" key="10">
    <source>
        <dbReference type="WBParaSite" id="GPUH_0000031301-mRNA-1"/>
    </source>
</evidence>
<keyword evidence="9" id="KW-1185">Reference proteome</keyword>
<name>A0A183CV23_9BILA</name>
<comment type="similarity">
    <text evidence="3">Belongs to the peroxisomal targeting signal receptor family.</text>
</comment>
<dbReference type="OrthoDB" id="10006023at2759"/>
<reference evidence="8 9" key="2">
    <citation type="submission" date="2018-11" db="EMBL/GenBank/DDBJ databases">
        <authorList>
            <consortium name="Pathogen Informatics"/>
        </authorList>
    </citation>
    <scope>NUCLEOTIDE SEQUENCE [LARGE SCALE GENOMIC DNA]</scope>
</reference>
<evidence type="ECO:0000313" key="8">
    <source>
        <dbReference type="EMBL" id="VDK27831.1"/>
    </source>
</evidence>
<evidence type="ECO:0000256" key="7">
    <source>
        <dbReference type="ARBA" id="ARBA00023140"/>
    </source>
</evidence>
<evidence type="ECO:0000256" key="4">
    <source>
        <dbReference type="ARBA" id="ARBA00022490"/>
    </source>
</evidence>
<dbReference type="WBParaSite" id="GPUH_0000031301-mRNA-1">
    <property type="protein sequence ID" value="GPUH_0000031301-mRNA-1"/>
    <property type="gene ID" value="GPUH_0000031301"/>
</dbReference>
<dbReference type="PANTHER" id="PTHR10130:SF0">
    <property type="entry name" value="GH08708P"/>
    <property type="match status" value="1"/>
</dbReference>
<dbReference type="GO" id="GO:0005829">
    <property type="term" value="C:cytosol"/>
    <property type="evidence" value="ECO:0007669"/>
    <property type="project" value="TreeGrafter"/>
</dbReference>
<dbReference type="PANTHER" id="PTHR10130">
    <property type="entry name" value="PEROXISOMAL TARGETING SIGNAL 1 RECEPTOR PEX5"/>
    <property type="match status" value="1"/>
</dbReference>
<organism evidence="10">
    <name type="scientific">Gongylonema pulchrum</name>
    <dbReference type="NCBI Taxonomy" id="637853"/>
    <lineage>
        <taxon>Eukaryota</taxon>
        <taxon>Metazoa</taxon>
        <taxon>Ecdysozoa</taxon>
        <taxon>Nematoda</taxon>
        <taxon>Chromadorea</taxon>
        <taxon>Rhabditida</taxon>
        <taxon>Spirurina</taxon>
        <taxon>Spiruromorpha</taxon>
        <taxon>Spiruroidea</taxon>
        <taxon>Gongylonematidae</taxon>
        <taxon>Gongylonema</taxon>
    </lineage>
</organism>
<protein>
    <submittedName>
        <fullName evidence="10">TPR_REGION domain-containing protein</fullName>
    </submittedName>
</protein>
<dbReference type="InterPro" id="IPR019734">
    <property type="entry name" value="TPR_rpt"/>
</dbReference>
<dbReference type="GO" id="GO:0005778">
    <property type="term" value="C:peroxisomal membrane"/>
    <property type="evidence" value="ECO:0007669"/>
    <property type="project" value="TreeGrafter"/>
</dbReference>
<evidence type="ECO:0000256" key="3">
    <source>
        <dbReference type="ARBA" id="ARBA00005348"/>
    </source>
</evidence>
<dbReference type="GO" id="GO:0005052">
    <property type="term" value="F:peroxisome matrix targeting signal-1 binding"/>
    <property type="evidence" value="ECO:0007669"/>
    <property type="project" value="TreeGrafter"/>
</dbReference>
<dbReference type="SUPFAM" id="SSF48452">
    <property type="entry name" value="TPR-like"/>
    <property type="match status" value="1"/>
</dbReference>
<keyword evidence="6" id="KW-0802">TPR repeat</keyword>
<dbReference type="AlphaFoldDB" id="A0A183CV23"/>
<evidence type="ECO:0000313" key="9">
    <source>
        <dbReference type="Proteomes" id="UP000271098"/>
    </source>
</evidence>
<evidence type="ECO:0000256" key="1">
    <source>
        <dbReference type="ARBA" id="ARBA00004275"/>
    </source>
</evidence>
<comment type="subcellular location">
    <subcellularLocation>
        <location evidence="2">Cytoplasm</location>
    </subcellularLocation>
    <subcellularLocation>
        <location evidence="1">Peroxisome</location>
    </subcellularLocation>
</comment>
<dbReference type="GO" id="GO:0016560">
    <property type="term" value="P:protein import into peroxisome matrix, docking"/>
    <property type="evidence" value="ECO:0007669"/>
    <property type="project" value="TreeGrafter"/>
</dbReference>
<reference evidence="10" key="1">
    <citation type="submission" date="2016-06" db="UniProtKB">
        <authorList>
            <consortium name="WormBaseParasite"/>
        </authorList>
    </citation>
    <scope>IDENTIFICATION</scope>
</reference>
<dbReference type="SMART" id="SM00028">
    <property type="entry name" value="TPR"/>
    <property type="match status" value="3"/>
</dbReference>
<gene>
    <name evidence="8" type="ORF">GPUH_LOCUS314</name>
</gene>
<accession>A0A183CV23</accession>
<proteinExistence type="inferred from homology"/>
<dbReference type="Proteomes" id="UP000271098">
    <property type="component" value="Unassembled WGS sequence"/>
</dbReference>
<sequence>MTSHCNTLKNMCKGGTIPGTYVFEQNNPYLHEANAFENGLQALRDGLLAKAILYFEAAVQQNSQHFEVCLVKLAVAALCINKAMEEKALDILEQWVKSHPMAHLIMSKREAVPENSFESLLTRAKKVEHLIRELSAKSAAMDRSVFHNALSLVFHITNEYDRAAEEIRAAIACNPEVRWDSVLWNRLGATLANGAHAAEAVDAYGKALRICPGYTRARYNLGIACTHLKNYRYVRGRFKPNTF</sequence>
<dbReference type="InterPro" id="IPR024111">
    <property type="entry name" value="PEX5/PEX5L"/>
</dbReference>